<proteinExistence type="predicted"/>
<evidence type="ECO:0000313" key="4">
    <source>
        <dbReference type="Proteomes" id="UP000326179"/>
    </source>
</evidence>
<sequence length="424" mass="43574">MCGCRRAARPTSPATRRSSPTAARPSSTSRPGSTRSPTSGSTSSSTCRWARPVAAAASSWSTCPPPSTAPSARPSRSTARPSASTATAPAPAARSAAGNAPSSPADPGPAPTASASTTATATARTTFSASTSSSAACSPSRADTAEPDPPHLPPRALWPGLFSCPEGDSMSDPMTPAQWRAALKAEGVRFTEHDGWTTSGRDAATGKVFGPVHGVLNHHTAGSNSLRAVAVDGAPSLPAPLAHTFLPKSGIAVLVSCHRANHAGLAAANVIAALTAEKTLPKQDKSSTVDGNDCLYGVETENLGNGTDTYTRAQYDAWVRWNAAICRHHAWGAGSVAGHLETSVEGKIDPKGPVEGYGTRGRFVFSMGQLRADVAERLKHPASWSPPTTTTPPPAPKPTTEERLSALETTVTAQGKRIAALESK</sequence>
<reference evidence="3 4" key="1">
    <citation type="submission" date="2019-10" db="EMBL/GenBank/DDBJ databases">
        <title>A novel species.</title>
        <authorList>
            <person name="Gao J."/>
        </authorList>
    </citation>
    <scope>NUCLEOTIDE SEQUENCE [LARGE SCALE GENOMIC DNA]</scope>
    <source>
        <strain evidence="3 4">QMT-28</strain>
    </source>
</reference>
<dbReference type="Gene3D" id="3.40.80.10">
    <property type="entry name" value="Peptidoglycan recognition protein-like"/>
    <property type="match status" value="1"/>
</dbReference>
<keyword evidence="4" id="KW-1185">Reference proteome</keyword>
<dbReference type="GO" id="GO:0009253">
    <property type="term" value="P:peptidoglycan catabolic process"/>
    <property type="evidence" value="ECO:0007669"/>
    <property type="project" value="InterPro"/>
</dbReference>
<feature type="region of interest" description="Disordered" evidence="1">
    <location>
        <begin position="379"/>
        <end position="402"/>
    </location>
</feature>
<dbReference type="PANTHER" id="PTHR45725">
    <property type="entry name" value="FORMIN HOMOLOGY 2 FAMILY MEMBER"/>
    <property type="match status" value="1"/>
</dbReference>
<dbReference type="EMBL" id="CP045643">
    <property type="protein sequence ID" value="QFZ75105.1"/>
    <property type="molecule type" value="Genomic_DNA"/>
</dbReference>
<dbReference type="SUPFAM" id="SSF55846">
    <property type="entry name" value="N-acetylmuramoyl-L-alanine amidase-like"/>
    <property type="match status" value="1"/>
</dbReference>
<dbReference type="SMART" id="SM00644">
    <property type="entry name" value="Ami_2"/>
    <property type="match status" value="1"/>
</dbReference>
<evidence type="ECO:0000256" key="1">
    <source>
        <dbReference type="SAM" id="MobiDB-lite"/>
    </source>
</evidence>
<dbReference type="Pfam" id="PF01510">
    <property type="entry name" value="Amidase_2"/>
    <property type="match status" value="1"/>
</dbReference>
<feature type="compositionally biased region" description="Low complexity" evidence="1">
    <location>
        <begin position="69"/>
        <end position="103"/>
    </location>
</feature>
<evidence type="ECO:0000259" key="2">
    <source>
        <dbReference type="SMART" id="SM00644"/>
    </source>
</evidence>
<gene>
    <name evidence="3" type="ORF">GFH48_19150</name>
</gene>
<evidence type="ECO:0000313" key="3">
    <source>
        <dbReference type="EMBL" id="QFZ75105.1"/>
    </source>
</evidence>
<dbReference type="KEGG" id="sfy:GFH48_19150"/>
<feature type="domain" description="N-acetylmuramoyl-L-alanine amidase" evidence="2">
    <location>
        <begin position="201"/>
        <end position="354"/>
    </location>
</feature>
<organism evidence="3 4">
    <name type="scientific">Streptomyces fagopyri</name>
    <dbReference type="NCBI Taxonomy" id="2662397"/>
    <lineage>
        <taxon>Bacteria</taxon>
        <taxon>Bacillati</taxon>
        <taxon>Actinomycetota</taxon>
        <taxon>Actinomycetes</taxon>
        <taxon>Kitasatosporales</taxon>
        <taxon>Streptomycetaceae</taxon>
        <taxon>Streptomyces</taxon>
    </lineage>
</organism>
<name>A0A5Q0LDF7_9ACTN</name>
<protein>
    <recommendedName>
        <fullName evidence="2">N-acetylmuramoyl-L-alanine amidase domain-containing protein</fullName>
    </recommendedName>
</protein>
<feature type="compositionally biased region" description="Low complexity" evidence="1">
    <location>
        <begin position="9"/>
        <end position="46"/>
    </location>
</feature>
<feature type="compositionally biased region" description="Low complexity" evidence="1">
    <location>
        <begin position="111"/>
        <end position="142"/>
    </location>
</feature>
<accession>A0A5Q0LDF7</accession>
<feature type="region of interest" description="Disordered" evidence="1">
    <location>
        <begin position="1"/>
        <end position="173"/>
    </location>
</feature>
<dbReference type="AlphaFoldDB" id="A0A5Q0LDF7"/>
<dbReference type="InterPro" id="IPR036505">
    <property type="entry name" value="Amidase/PGRP_sf"/>
</dbReference>
<dbReference type="GO" id="GO:0008745">
    <property type="term" value="F:N-acetylmuramoyl-L-alanine amidase activity"/>
    <property type="evidence" value="ECO:0007669"/>
    <property type="project" value="InterPro"/>
</dbReference>
<dbReference type="PANTHER" id="PTHR45725:SF18">
    <property type="entry name" value="ORC1-LIKE AAA ATPASE DOMAIN-CONTAINING PROTEIN"/>
    <property type="match status" value="1"/>
</dbReference>
<dbReference type="Proteomes" id="UP000326179">
    <property type="component" value="Chromosome"/>
</dbReference>
<dbReference type="InterPro" id="IPR051425">
    <property type="entry name" value="Formin_Homology"/>
</dbReference>
<dbReference type="InterPro" id="IPR002502">
    <property type="entry name" value="Amidase_domain"/>
</dbReference>